<dbReference type="SUPFAM" id="SSF50129">
    <property type="entry name" value="GroES-like"/>
    <property type="match status" value="1"/>
</dbReference>
<dbReference type="AlphaFoldDB" id="A0AAN6TM25"/>
<feature type="compositionally biased region" description="Low complexity" evidence="7">
    <location>
        <begin position="76"/>
        <end position="88"/>
    </location>
</feature>
<feature type="region of interest" description="Disordered" evidence="7">
    <location>
        <begin position="1"/>
        <end position="209"/>
    </location>
</feature>
<keyword evidence="4" id="KW-0809">Transit peptide</keyword>
<evidence type="ECO:0000313" key="9">
    <source>
        <dbReference type="Proteomes" id="UP001302812"/>
    </source>
</evidence>
<keyword evidence="3" id="KW-0521">NADP</keyword>
<keyword evidence="6" id="KW-0496">Mitochondrion</keyword>
<evidence type="ECO:0000256" key="4">
    <source>
        <dbReference type="ARBA" id="ARBA00022946"/>
    </source>
</evidence>
<dbReference type="Gene3D" id="3.90.180.10">
    <property type="entry name" value="Medium-chain alcohol dehydrogenases, catalytic domain"/>
    <property type="match status" value="1"/>
</dbReference>
<evidence type="ECO:0000256" key="6">
    <source>
        <dbReference type="ARBA" id="ARBA00023128"/>
    </source>
</evidence>
<dbReference type="GeneID" id="89934913"/>
<dbReference type="Gene3D" id="3.40.50.720">
    <property type="entry name" value="NAD(P)-binding Rossmann-like Domain"/>
    <property type="match status" value="1"/>
</dbReference>
<dbReference type="CDD" id="cd08290">
    <property type="entry name" value="ETR"/>
    <property type="match status" value="1"/>
</dbReference>
<dbReference type="EMBL" id="MU853332">
    <property type="protein sequence ID" value="KAK4117017.1"/>
    <property type="molecule type" value="Genomic_DNA"/>
</dbReference>
<evidence type="ECO:0000256" key="1">
    <source>
        <dbReference type="ARBA" id="ARBA00004173"/>
    </source>
</evidence>
<sequence length="555" mass="59289">MPSQTNSTTVKPAGTVTSKRFELPALEFKFGSLTEGTDIPPPLPSPIEEKAGPTPPDTPTAGKKQQDETKATNGKPAALASPQSQASSNTSGGGTKRPAEDSPASPTLSARPGSIRRLFSRGLLNSAYAHGDEHNNTSTGPDGRPLSPGSSSVADSSRRAKRSSGWFGRLRGDNAPANNKAAATPLSPASTTTNEKKATGPPPPMIPEISELKSKLGVPDENGPLLLSVRHRPTPLSTPSLSASSSIPPLTSPTKRAPPRRYKSGPYGYTQAKALVFSRFGEPADVLSLHTHSISPTLPDGAALLRALAAPVNPADVNTIQGTYGAKPDLSPESPSAKALQLELGTSQPAAVPGNEGCFEVVAVGERLGRLWGLRSINVIRERATPEETGALMRELYELGATVVITENEFLDRSFGARLNEEWTRGGREPLMLGLNCVGGKSASAMVKALSPKGCMVTYGGMSRQSFPFPTGPQIFKRLRFEGFWLSEWGKEHPLEKRRTVDEILQLMREGKFKEAPLQEVRWDWDTEEKVLKEAVQGTLEGFRSGKGLFVFGDT</sequence>
<accession>A0AAN6TM25</accession>
<organism evidence="8 9">
    <name type="scientific">Canariomyces notabilis</name>
    <dbReference type="NCBI Taxonomy" id="2074819"/>
    <lineage>
        <taxon>Eukaryota</taxon>
        <taxon>Fungi</taxon>
        <taxon>Dikarya</taxon>
        <taxon>Ascomycota</taxon>
        <taxon>Pezizomycotina</taxon>
        <taxon>Sordariomycetes</taxon>
        <taxon>Sordariomycetidae</taxon>
        <taxon>Sordariales</taxon>
        <taxon>Chaetomiaceae</taxon>
        <taxon>Canariomyces</taxon>
    </lineage>
</organism>
<name>A0AAN6TM25_9PEZI</name>
<dbReference type="GO" id="GO:0005739">
    <property type="term" value="C:mitochondrion"/>
    <property type="evidence" value="ECO:0007669"/>
    <property type="project" value="UniProtKB-SubCell"/>
</dbReference>
<dbReference type="InterPro" id="IPR036291">
    <property type="entry name" value="NAD(P)-bd_dom_sf"/>
</dbReference>
<dbReference type="Proteomes" id="UP001302812">
    <property type="component" value="Unassembled WGS sequence"/>
</dbReference>
<feature type="region of interest" description="Disordered" evidence="7">
    <location>
        <begin position="223"/>
        <end position="262"/>
    </location>
</feature>
<comment type="subcellular location">
    <subcellularLocation>
        <location evidence="1">Mitochondrion</location>
    </subcellularLocation>
</comment>
<evidence type="ECO:0000256" key="7">
    <source>
        <dbReference type="SAM" id="MobiDB-lite"/>
    </source>
</evidence>
<evidence type="ECO:0000256" key="3">
    <source>
        <dbReference type="ARBA" id="ARBA00022857"/>
    </source>
</evidence>
<evidence type="ECO:0000256" key="2">
    <source>
        <dbReference type="ARBA" id="ARBA00010371"/>
    </source>
</evidence>
<evidence type="ECO:0000313" key="8">
    <source>
        <dbReference type="EMBL" id="KAK4117017.1"/>
    </source>
</evidence>
<dbReference type="GO" id="GO:0016491">
    <property type="term" value="F:oxidoreductase activity"/>
    <property type="evidence" value="ECO:0007669"/>
    <property type="project" value="UniProtKB-KW"/>
</dbReference>
<dbReference type="PANTHER" id="PTHR43981">
    <property type="entry name" value="ENOYL-[ACYL-CARRIER-PROTEIN] REDUCTASE, MITOCHONDRIAL"/>
    <property type="match status" value="1"/>
</dbReference>
<dbReference type="SUPFAM" id="SSF51735">
    <property type="entry name" value="NAD(P)-binding Rossmann-fold domains"/>
    <property type="match status" value="1"/>
</dbReference>
<dbReference type="InterPro" id="IPR051034">
    <property type="entry name" value="Mito_Enoyl-ACP_Reductase"/>
</dbReference>
<dbReference type="RefSeq" id="XP_064674587.1">
    <property type="nucleotide sequence ID" value="XM_064810788.1"/>
</dbReference>
<dbReference type="GO" id="GO:0006631">
    <property type="term" value="P:fatty acid metabolic process"/>
    <property type="evidence" value="ECO:0007669"/>
    <property type="project" value="TreeGrafter"/>
</dbReference>
<feature type="compositionally biased region" description="Low complexity" evidence="7">
    <location>
        <begin position="174"/>
        <end position="193"/>
    </location>
</feature>
<keyword evidence="9" id="KW-1185">Reference proteome</keyword>
<dbReference type="PANTHER" id="PTHR43981:SF2">
    <property type="entry name" value="ENOYL-[ACYL-CARRIER-PROTEIN] REDUCTASE, MITOCHONDRIAL"/>
    <property type="match status" value="1"/>
</dbReference>
<keyword evidence="5" id="KW-0560">Oxidoreductase</keyword>
<dbReference type="InterPro" id="IPR011032">
    <property type="entry name" value="GroES-like_sf"/>
</dbReference>
<evidence type="ECO:0000256" key="5">
    <source>
        <dbReference type="ARBA" id="ARBA00023002"/>
    </source>
</evidence>
<reference evidence="8" key="1">
    <citation type="journal article" date="2023" name="Mol. Phylogenet. Evol.">
        <title>Genome-scale phylogeny and comparative genomics of the fungal order Sordariales.</title>
        <authorList>
            <person name="Hensen N."/>
            <person name="Bonometti L."/>
            <person name="Westerberg I."/>
            <person name="Brannstrom I.O."/>
            <person name="Guillou S."/>
            <person name="Cros-Aarteil S."/>
            <person name="Calhoun S."/>
            <person name="Haridas S."/>
            <person name="Kuo A."/>
            <person name="Mondo S."/>
            <person name="Pangilinan J."/>
            <person name="Riley R."/>
            <person name="LaButti K."/>
            <person name="Andreopoulos B."/>
            <person name="Lipzen A."/>
            <person name="Chen C."/>
            <person name="Yan M."/>
            <person name="Daum C."/>
            <person name="Ng V."/>
            <person name="Clum A."/>
            <person name="Steindorff A."/>
            <person name="Ohm R.A."/>
            <person name="Martin F."/>
            <person name="Silar P."/>
            <person name="Natvig D.O."/>
            <person name="Lalanne C."/>
            <person name="Gautier V."/>
            <person name="Ament-Velasquez S.L."/>
            <person name="Kruys A."/>
            <person name="Hutchinson M.I."/>
            <person name="Powell A.J."/>
            <person name="Barry K."/>
            <person name="Miller A.N."/>
            <person name="Grigoriev I.V."/>
            <person name="Debuchy R."/>
            <person name="Gladieux P."/>
            <person name="Hiltunen Thoren M."/>
            <person name="Johannesson H."/>
        </authorList>
    </citation>
    <scope>NUCLEOTIDE SEQUENCE</scope>
    <source>
        <strain evidence="8">CBS 508.74</strain>
    </source>
</reference>
<gene>
    <name evidence="8" type="ORF">N656DRAFT_699453</name>
</gene>
<proteinExistence type="inferred from homology"/>
<reference evidence="8" key="2">
    <citation type="submission" date="2023-05" db="EMBL/GenBank/DDBJ databases">
        <authorList>
            <consortium name="Lawrence Berkeley National Laboratory"/>
            <person name="Steindorff A."/>
            <person name="Hensen N."/>
            <person name="Bonometti L."/>
            <person name="Westerberg I."/>
            <person name="Brannstrom I.O."/>
            <person name="Guillou S."/>
            <person name="Cros-Aarteil S."/>
            <person name="Calhoun S."/>
            <person name="Haridas S."/>
            <person name="Kuo A."/>
            <person name="Mondo S."/>
            <person name="Pangilinan J."/>
            <person name="Riley R."/>
            <person name="Labutti K."/>
            <person name="Andreopoulos B."/>
            <person name="Lipzen A."/>
            <person name="Chen C."/>
            <person name="Yanf M."/>
            <person name="Daum C."/>
            <person name="Ng V."/>
            <person name="Clum A."/>
            <person name="Ohm R."/>
            <person name="Martin F."/>
            <person name="Silar P."/>
            <person name="Natvig D."/>
            <person name="Lalanne C."/>
            <person name="Gautier V."/>
            <person name="Ament-Velasquez S.L."/>
            <person name="Kruys A."/>
            <person name="Hutchinson M.I."/>
            <person name="Powell A.J."/>
            <person name="Barry K."/>
            <person name="Miller A.N."/>
            <person name="Grigoriev I.V."/>
            <person name="Debuchy R."/>
            <person name="Gladieux P."/>
            <person name="Thoren M.H."/>
            <person name="Johannesson H."/>
        </authorList>
    </citation>
    <scope>NUCLEOTIDE SEQUENCE</scope>
    <source>
        <strain evidence="8">CBS 508.74</strain>
    </source>
</reference>
<feature type="compositionally biased region" description="Low complexity" evidence="7">
    <location>
        <begin position="234"/>
        <end position="254"/>
    </location>
</feature>
<comment type="caution">
    <text evidence="8">The sequence shown here is derived from an EMBL/GenBank/DDBJ whole genome shotgun (WGS) entry which is preliminary data.</text>
</comment>
<feature type="compositionally biased region" description="Polar residues" evidence="7">
    <location>
        <begin position="1"/>
        <end position="18"/>
    </location>
</feature>
<evidence type="ECO:0008006" key="10">
    <source>
        <dbReference type="Google" id="ProtNLM"/>
    </source>
</evidence>
<protein>
    <recommendedName>
        <fullName evidence="10">Alcohol dehydrogenase-like C-terminal domain-containing protein</fullName>
    </recommendedName>
</protein>
<comment type="similarity">
    <text evidence="2">Belongs to the zinc-containing alcohol dehydrogenase family. Quinone oxidoreductase subfamily.</text>
</comment>